<proteinExistence type="predicted"/>
<dbReference type="GeneID" id="113209584"/>
<accession>A0A9C6XUW0</accession>
<organism evidence="2 3">
    <name type="scientific">Frankliniella occidentalis</name>
    <name type="common">Western flower thrips</name>
    <name type="synonym">Euthrips occidentalis</name>
    <dbReference type="NCBI Taxonomy" id="133901"/>
    <lineage>
        <taxon>Eukaryota</taxon>
        <taxon>Metazoa</taxon>
        <taxon>Ecdysozoa</taxon>
        <taxon>Arthropoda</taxon>
        <taxon>Hexapoda</taxon>
        <taxon>Insecta</taxon>
        <taxon>Pterygota</taxon>
        <taxon>Neoptera</taxon>
        <taxon>Paraneoptera</taxon>
        <taxon>Thysanoptera</taxon>
        <taxon>Terebrantia</taxon>
        <taxon>Thripoidea</taxon>
        <taxon>Thripidae</taxon>
        <taxon>Frankliniella</taxon>
    </lineage>
</organism>
<dbReference type="AlphaFoldDB" id="A0A9C6XUW0"/>
<reference evidence="3" key="1">
    <citation type="submission" date="2025-08" db="UniProtKB">
        <authorList>
            <consortium name="RefSeq"/>
        </authorList>
    </citation>
    <scope>IDENTIFICATION</scope>
    <source>
        <tissue evidence="3">Whole organism</tissue>
    </source>
</reference>
<evidence type="ECO:0000256" key="1">
    <source>
        <dbReference type="SAM" id="MobiDB-lite"/>
    </source>
</evidence>
<protein>
    <submittedName>
        <fullName evidence="3">Piwi-like protein Siwi</fullName>
    </submittedName>
</protein>
<feature type="compositionally biased region" description="Basic residues" evidence="1">
    <location>
        <begin position="1"/>
        <end position="11"/>
    </location>
</feature>
<keyword evidence="2" id="KW-1185">Reference proteome</keyword>
<feature type="region of interest" description="Disordered" evidence="1">
    <location>
        <begin position="1"/>
        <end position="153"/>
    </location>
</feature>
<dbReference type="RefSeq" id="XP_052131790.1">
    <property type="nucleotide sequence ID" value="XM_052275830.1"/>
</dbReference>
<dbReference type="OrthoDB" id="7400211at2759"/>
<dbReference type="Proteomes" id="UP000504606">
    <property type="component" value="Unplaced"/>
</dbReference>
<evidence type="ECO:0000313" key="3">
    <source>
        <dbReference type="RefSeq" id="XP_052131790.1"/>
    </source>
</evidence>
<evidence type="ECO:0000313" key="2">
    <source>
        <dbReference type="Proteomes" id="UP000504606"/>
    </source>
</evidence>
<feature type="compositionally biased region" description="Low complexity" evidence="1">
    <location>
        <begin position="20"/>
        <end position="47"/>
    </location>
</feature>
<dbReference type="Pfam" id="PF23278">
    <property type="entry name" value="Piwi_N"/>
    <property type="match status" value="1"/>
</dbReference>
<name>A0A9C6XUW0_FRAOC</name>
<gene>
    <name evidence="3" type="primary">LOC113209584</name>
</gene>
<feature type="non-terminal residue" evidence="3">
    <location>
        <position position="242"/>
    </location>
</feature>
<sequence length="242" mass="25594">MGGRGRGRGGGRSRGWNRNAATAAQAGPARGDAARAGAVPRPPRAQQNRIDSAAQMGQMNLGAHAQPQPQPAGSGRAEGRPAQPDLAAQMGQMNLGRPAQPQPQPSSSGMAEGRPTQPQPSGSGSGGAGGSSSSSAPLGRGNMRGRRPMDTPARVLKTRPDSLSTRQGAITSLSKPQTFAVNYFRLRTLPTWVLHQYRVDIAPVVERSGTRKYLLRVHQERLGGYIFDGTVLYTQARLTTQQ</sequence>
<dbReference type="KEGG" id="foc:113209584"/>